<dbReference type="Proteomes" id="UP000295197">
    <property type="component" value="Unassembled WGS sequence"/>
</dbReference>
<evidence type="ECO:0000313" key="4">
    <source>
        <dbReference type="Proteomes" id="UP000295197"/>
    </source>
</evidence>
<dbReference type="SUPFAM" id="SSF160574">
    <property type="entry name" value="BT0923-like"/>
    <property type="match status" value="1"/>
</dbReference>
<dbReference type="Pfam" id="PF11396">
    <property type="entry name" value="PepSY_like"/>
    <property type="match status" value="1"/>
</dbReference>
<name>A0A4R3VVX7_9SPHI</name>
<gene>
    <name evidence="3" type="ORF">EDC17_102431</name>
</gene>
<comment type="caution">
    <text evidence="3">The sequence shown here is derived from an EMBL/GenBank/DDBJ whole genome shotgun (WGS) entry which is preliminary data.</text>
</comment>
<accession>A0A4R3VVX7</accession>
<proteinExistence type="predicted"/>
<dbReference type="RefSeq" id="WP_132777903.1">
    <property type="nucleotide sequence ID" value="NZ_SMBZ01000024.1"/>
</dbReference>
<evidence type="ECO:0000259" key="2">
    <source>
        <dbReference type="Pfam" id="PF11396"/>
    </source>
</evidence>
<evidence type="ECO:0000256" key="1">
    <source>
        <dbReference type="SAM" id="SignalP"/>
    </source>
</evidence>
<dbReference type="OrthoDB" id="710080at2"/>
<dbReference type="PROSITE" id="PS51257">
    <property type="entry name" value="PROKAR_LIPOPROTEIN"/>
    <property type="match status" value="1"/>
</dbReference>
<evidence type="ECO:0000313" key="3">
    <source>
        <dbReference type="EMBL" id="TCV12264.1"/>
    </source>
</evidence>
<sequence>MKSLLVKMVLMLGVVFTMASCDKDEERIAIDELPAVSQSFISQYFANAKITSTIKDKESAARVEYEVKLDNGVDITFDEAGNWLDVEARNDREALPSTGFILPAIVSYVTNNYPSVGINGIEREMNGFDIELTNDIDLVFNSEGGFVREDR</sequence>
<dbReference type="Gene3D" id="3.40.1420.30">
    <property type="match status" value="1"/>
</dbReference>
<dbReference type="InterPro" id="IPR021533">
    <property type="entry name" value="PepSY-like"/>
</dbReference>
<keyword evidence="1" id="KW-0732">Signal</keyword>
<feature type="chain" id="PRO_5020489341" evidence="1">
    <location>
        <begin position="20"/>
        <end position="151"/>
    </location>
</feature>
<protein>
    <submittedName>
        <fullName evidence="3">Putative PepSY-like beta-lactamase-inhibitor</fullName>
    </submittedName>
</protein>
<dbReference type="EMBL" id="SMBZ01000024">
    <property type="protein sequence ID" value="TCV12264.1"/>
    <property type="molecule type" value="Genomic_DNA"/>
</dbReference>
<dbReference type="AlphaFoldDB" id="A0A4R3VVX7"/>
<feature type="signal peptide" evidence="1">
    <location>
        <begin position="1"/>
        <end position="19"/>
    </location>
</feature>
<organism evidence="3 4">
    <name type="scientific">Sphingobacterium alimentarium</name>
    <dbReference type="NCBI Taxonomy" id="797292"/>
    <lineage>
        <taxon>Bacteria</taxon>
        <taxon>Pseudomonadati</taxon>
        <taxon>Bacteroidota</taxon>
        <taxon>Sphingobacteriia</taxon>
        <taxon>Sphingobacteriales</taxon>
        <taxon>Sphingobacteriaceae</taxon>
        <taxon>Sphingobacterium</taxon>
    </lineage>
</organism>
<feature type="domain" description="Putative beta-lactamase-inhibitor-like PepSY-like" evidence="2">
    <location>
        <begin position="64"/>
        <end position="147"/>
    </location>
</feature>
<reference evidence="3 4" key="1">
    <citation type="submission" date="2019-03" db="EMBL/GenBank/DDBJ databases">
        <title>Genomic Encyclopedia of Type Strains, Phase IV (KMG-IV): sequencing the most valuable type-strain genomes for metagenomic binning, comparative biology and taxonomic classification.</title>
        <authorList>
            <person name="Goeker M."/>
        </authorList>
    </citation>
    <scope>NUCLEOTIDE SEQUENCE [LARGE SCALE GENOMIC DNA]</scope>
    <source>
        <strain evidence="3 4">DSM 22362</strain>
    </source>
</reference>
<keyword evidence="4" id="KW-1185">Reference proteome</keyword>